<reference evidence="6 7" key="1">
    <citation type="journal article" date="2015" name="Antonie Van Leeuwenhoek">
        <title>Oricola cellulosilytica gen. nov., sp. nov., a cellulose-degrading bacterium of the family Phyllobacteriaceae isolated from surface seashore water, and emended descriptions of Mesorhizobium loti and Phyllobacterium myrsinacearum.</title>
        <authorList>
            <person name="Hameed A."/>
            <person name="Shahina M."/>
            <person name="Lai W.A."/>
            <person name="Lin S.Y."/>
            <person name="Young L.S."/>
            <person name="Liu Y.C."/>
            <person name="Hsu Y.H."/>
            <person name="Young C.C."/>
        </authorList>
    </citation>
    <scope>NUCLEOTIDE SEQUENCE [LARGE SCALE GENOMIC DNA]</scope>
    <source>
        <strain evidence="6 7">KCTC 52183</strain>
    </source>
</reference>
<protein>
    <submittedName>
        <fullName evidence="6">LysR family transcriptional regulator</fullName>
    </submittedName>
</protein>
<evidence type="ECO:0000259" key="5">
    <source>
        <dbReference type="PROSITE" id="PS50931"/>
    </source>
</evidence>
<dbReference type="PRINTS" id="PR00039">
    <property type="entry name" value="HTHLYSR"/>
</dbReference>
<gene>
    <name evidence="6" type="ORF">E0D97_11825</name>
</gene>
<dbReference type="Proteomes" id="UP000291301">
    <property type="component" value="Unassembled WGS sequence"/>
</dbReference>
<dbReference type="PROSITE" id="PS00430">
    <property type="entry name" value="TONB_DEPENDENT_REC_1"/>
    <property type="match status" value="1"/>
</dbReference>
<dbReference type="InterPro" id="IPR000847">
    <property type="entry name" value="LysR_HTH_N"/>
</dbReference>
<evidence type="ECO:0000313" key="6">
    <source>
        <dbReference type="EMBL" id="TCD13785.1"/>
    </source>
</evidence>
<dbReference type="PANTHER" id="PTHR30579:SF7">
    <property type="entry name" value="HTH-TYPE TRANSCRIPTIONAL REGULATOR LRHA-RELATED"/>
    <property type="match status" value="1"/>
</dbReference>
<keyword evidence="2" id="KW-0805">Transcription regulation</keyword>
<proteinExistence type="inferred from homology"/>
<keyword evidence="3" id="KW-0238">DNA-binding</keyword>
<dbReference type="GO" id="GO:0003677">
    <property type="term" value="F:DNA binding"/>
    <property type="evidence" value="ECO:0007669"/>
    <property type="project" value="UniProtKB-KW"/>
</dbReference>
<dbReference type="PROSITE" id="PS50931">
    <property type="entry name" value="HTH_LYSR"/>
    <property type="match status" value="1"/>
</dbReference>
<dbReference type="PANTHER" id="PTHR30579">
    <property type="entry name" value="TRANSCRIPTIONAL REGULATOR"/>
    <property type="match status" value="1"/>
</dbReference>
<dbReference type="SUPFAM" id="SSF53850">
    <property type="entry name" value="Periplasmic binding protein-like II"/>
    <property type="match status" value="1"/>
</dbReference>
<comment type="similarity">
    <text evidence="1">Belongs to the LysR transcriptional regulatory family.</text>
</comment>
<evidence type="ECO:0000256" key="3">
    <source>
        <dbReference type="ARBA" id="ARBA00023125"/>
    </source>
</evidence>
<keyword evidence="7" id="KW-1185">Reference proteome</keyword>
<dbReference type="GO" id="GO:0003700">
    <property type="term" value="F:DNA-binding transcription factor activity"/>
    <property type="evidence" value="ECO:0007669"/>
    <property type="project" value="InterPro"/>
</dbReference>
<dbReference type="InterPro" id="IPR036388">
    <property type="entry name" value="WH-like_DNA-bd_sf"/>
</dbReference>
<dbReference type="SUPFAM" id="SSF46785">
    <property type="entry name" value="Winged helix' DNA-binding domain"/>
    <property type="match status" value="1"/>
</dbReference>
<dbReference type="FunFam" id="1.10.10.10:FF:000001">
    <property type="entry name" value="LysR family transcriptional regulator"/>
    <property type="match status" value="1"/>
</dbReference>
<dbReference type="InterPro" id="IPR010916">
    <property type="entry name" value="TonB_box_CS"/>
</dbReference>
<feature type="domain" description="HTH lysR-type" evidence="5">
    <location>
        <begin position="5"/>
        <end position="62"/>
    </location>
</feature>
<evidence type="ECO:0000256" key="4">
    <source>
        <dbReference type="ARBA" id="ARBA00023163"/>
    </source>
</evidence>
<evidence type="ECO:0000256" key="1">
    <source>
        <dbReference type="ARBA" id="ARBA00009437"/>
    </source>
</evidence>
<accession>A0A4R0PA35</accession>
<name>A0A4R0PA35_9HYPH</name>
<dbReference type="InterPro" id="IPR050176">
    <property type="entry name" value="LTTR"/>
</dbReference>
<evidence type="ECO:0000256" key="2">
    <source>
        <dbReference type="ARBA" id="ARBA00023015"/>
    </source>
</evidence>
<dbReference type="Pfam" id="PF00126">
    <property type="entry name" value="HTH_1"/>
    <property type="match status" value="1"/>
</dbReference>
<dbReference type="Pfam" id="PF03466">
    <property type="entry name" value="LysR_substrate"/>
    <property type="match status" value="1"/>
</dbReference>
<dbReference type="InterPro" id="IPR036390">
    <property type="entry name" value="WH_DNA-bd_sf"/>
</dbReference>
<keyword evidence="4" id="KW-0804">Transcription</keyword>
<comment type="caution">
    <text evidence="6">The sequence shown here is derived from an EMBL/GenBank/DDBJ whole genome shotgun (WGS) entry which is preliminary data.</text>
</comment>
<dbReference type="Gene3D" id="3.40.190.10">
    <property type="entry name" value="Periplasmic binding protein-like II"/>
    <property type="match status" value="2"/>
</dbReference>
<sequence>MQRDLEIDLLRSFVAVAAQSNFTRAATAVGRTQSAVSLQIKRLEEIVGDALFERTRQSVTITRAGETLLVYANRILKTNDEALSHLTRPEAAGLVRIGAPDDYAARLLPDILAQFSSDYPLIRIEVTCDNSVELLEMQRKGALDIVVATHPLHDVAGQVARRERLHWVASSRFVDDPDKPLPLVLFPAGCVCRALALGALDQGDRKWSVAYSTRSLALIEGAVATGLGVSVMEASTIPESLRIVDGQPGFPPLPDVAISVHHRPADQSAQVSLAAEVLFGELGKPMRQPR</sequence>
<evidence type="ECO:0000313" key="7">
    <source>
        <dbReference type="Proteomes" id="UP000291301"/>
    </source>
</evidence>
<dbReference type="EMBL" id="SJST01000004">
    <property type="protein sequence ID" value="TCD13785.1"/>
    <property type="molecule type" value="Genomic_DNA"/>
</dbReference>
<dbReference type="InterPro" id="IPR005119">
    <property type="entry name" value="LysR_subst-bd"/>
</dbReference>
<dbReference type="Gene3D" id="1.10.10.10">
    <property type="entry name" value="Winged helix-like DNA-binding domain superfamily/Winged helix DNA-binding domain"/>
    <property type="match status" value="1"/>
</dbReference>
<organism evidence="6 7">
    <name type="scientific">Oricola cellulosilytica</name>
    <dbReference type="NCBI Taxonomy" id="1429082"/>
    <lineage>
        <taxon>Bacteria</taxon>
        <taxon>Pseudomonadati</taxon>
        <taxon>Pseudomonadota</taxon>
        <taxon>Alphaproteobacteria</taxon>
        <taxon>Hyphomicrobiales</taxon>
        <taxon>Ahrensiaceae</taxon>
        <taxon>Oricola</taxon>
    </lineage>
</organism>
<dbReference type="AlphaFoldDB" id="A0A4R0PA35"/>